<dbReference type="InterPro" id="IPR030392">
    <property type="entry name" value="S74_ICA"/>
</dbReference>
<reference evidence="3" key="1">
    <citation type="journal article" date="2020" name="Nature">
        <title>Giant virus diversity and host interactions through global metagenomics.</title>
        <authorList>
            <person name="Schulz F."/>
            <person name="Roux S."/>
            <person name="Paez-Espino D."/>
            <person name="Jungbluth S."/>
            <person name="Walsh D.A."/>
            <person name="Denef V.J."/>
            <person name="McMahon K.D."/>
            <person name="Konstantinidis K.T."/>
            <person name="Eloe-Fadrosh E.A."/>
            <person name="Kyrpides N.C."/>
            <person name="Woyke T."/>
        </authorList>
    </citation>
    <scope>NUCLEOTIDE SEQUENCE</scope>
    <source>
        <strain evidence="3">GVMAG-M-3300021389-45</strain>
    </source>
</reference>
<accession>A0A6C0CNI5</accession>
<feature type="domain" description="Peptidase S74" evidence="2">
    <location>
        <begin position="322"/>
        <end position="513"/>
    </location>
</feature>
<feature type="coiled-coil region" evidence="1">
    <location>
        <begin position="492"/>
        <end position="519"/>
    </location>
</feature>
<dbReference type="AlphaFoldDB" id="A0A6C0CNI5"/>
<sequence>MSETNLQLFPGIFRSTVGGENPGFFLHSDGRVGIGNKAPTARPTWDTDPNSTEKNKLNVSGHTHIEGNLDVTGSVYGDGSNMTGVTLPWTQSTPNLATDIKYEGGNVGIGGEAGTEALTVYGDLNLKSGGQLKLNGQTSVFSNWSVDGSDIYRSAGNVGIGGAASGTNKLKVHGTVEATSFSGIQASDVSGLGSFATLSSYPTVTQTDFRWTMGGTGTTSHANYGGHGDWYIRSNHGSGKVILQDTGGNVGVGTSNPLAKLHINGSAGFTINTGWLTYFGPYSGSFSHNSNSSWGGGGSIYATSHICTQGYHVSGSGSITASDSRIKKEIVDVEDGAALETLRLLKPKQYKYKDEFRRGSEPVWGFIAQEVRDTLPYASQLRTECVPNIYELANVSASNVITFSNFYTSNLESNAMVLKVFDVDDAEHLVNITEVVDDHSVRVEEDLSEWTGSVDESGNVAAGNQLFVYGQRVDDFVFLKKDAIWTVATSALQEVDRQLQAEREKVASLEERLAALEANQ</sequence>
<keyword evidence="1" id="KW-0175">Coiled coil</keyword>
<name>A0A6C0CNI5_9ZZZZ</name>
<dbReference type="PROSITE" id="PS51688">
    <property type="entry name" value="ICA"/>
    <property type="match status" value="1"/>
</dbReference>
<evidence type="ECO:0000259" key="2">
    <source>
        <dbReference type="PROSITE" id="PS51688"/>
    </source>
</evidence>
<evidence type="ECO:0000313" key="3">
    <source>
        <dbReference type="EMBL" id="QHT05787.1"/>
    </source>
</evidence>
<dbReference type="Pfam" id="PF13884">
    <property type="entry name" value="Peptidase_S74"/>
    <property type="match status" value="1"/>
</dbReference>
<proteinExistence type="predicted"/>
<organism evidence="3">
    <name type="scientific">viral metagenome</name>
    <dbReference type="NCBI Taxonomy" id="1070528"/>
    <lineage>
        <taxon>unclassified sequences</taxon>
        <taxon>metagenomes</taxon>
        <taxon>organismal metagenomes</taxon>
    </lineage>
</organism>
<dbReference type="EMBL" id="MN739459">
    <property type="protein sequence ID" value="QHT05787.1"/>
    <property type="molecule type" value="Genomic_DNA"/>
</dbReference>
<protein>
    <recommendedName>
        <fullName evidence="2">Peptidase S74 domain-containing protein</fullName>
    </recommendedName>
</protein>
<evidence type="ECO:0000256" key="1">
    <source>
        <dbReference type="SAM" id="Coils"/>
    </source>
</evidence>